<dbReference type="Proteomes" id="UP001595912">
    <property type="component" value="Unassembled WGS sequence"/>
</dbReference>
<dbReference type="PROSITE" id="PS00552">
    <property type="entry name" value="HTH_MERR_1"/>
    <property type="match status" value="1"/>
</dbReference>
<evidence type="ECO:0000313" key="5">
    <source>
        <dbReference type="EMBL" id="MFC5003664.1"/>
    </source>
</evidence>
<feature type="domain" description="HTH merR-type" evidence="4">
    <location>
        <begin position="1"/>
        <end position="68"/>
    </location>
</feature>
<proteinExistence type="predicted"/>
<dbReference type="RefSeq" id="WP_380122845.1">
    <property type="nucleotide sequence ID" value="NZ_JBHSIU010000054.1"/>
</dbReference>
<dbReference type="SMART" id="SM00422">
    <property type="entry name" value="HTH_MERR"/>
    <property type="match status" value="1"/>
</dbReference>
<dbReference type="InterPro" id="IPR009061">
    <property type="entry name" value="DNA-bd_dom_put_sf"/>
</dbReference>
<keyword evidence="6" id="KW-1185">Reference proteome</keyword>
<dbReference type="InterPro" id="IPR000551">
    <property type="entry name" value="MerR-type_HTH_dom"/>
</dbReference>
<dbReference type="PRINTS" id="PR00040">
    <property type="entry name" value="HTHMERR"/>
</dbReference>
<keyword evidence="1" id="KW-0805">Transcription regulation</keyword>
<dbReference type="PANTHER" id="PTHR30204">
    <property type="entry name" value="REDOX-CYCLING DRUG-SENSING TRANSCRIPTIONAL ACTIVATOR SOXR"/>
    <property type="match status" value="1"/>
</dbReference>
<dbReference type="PANTHER" id="PTHR30204:SF94">
    <property type="entry name" value="HEAVY METAL-DEPENDENT TRANSCRIPTIONAL REGULATOR HI_0293-RELATED"/>
    <property type="match status" value="1"/>
</dbReference>
<evidence type="ECO:0000256" key="1">
    <source>
        <dbReference type="ARBA" id="ARBA00023015"/>
    </source>
</evidence>
<dbReference type="EMBL" id="JBHSIU010000054">
    <property type="protein sequence ID" value="MFC5003664.1"/>
    <property type="molecule type" value="Genomic_DNA"/>
</dbReference>
<organism evidence="5 6">
    <name type="scientific">Dactylosporangium cerinum</name>
    <dbReference type="NCBI Taxonomy" id="1434730"/>
    <lineage>
        <taxon>Bacteria</taxon>
        <taxon>Bacillati</taxon>
        <taxon>Actinomycetota</taxon>
        <taxon>Actinomycetes</taxon>
        <taxon>Micromonosporales</taxon>
        <taxon>Micromonosporaceae</taxon>
        <taxon>Dactylosporangium</taxon>
    </lineage>
</organism>
<accession>A0ABV9W5M9</accession>
<protein>
    <submittedName>
        <fullName evidence="5">MerR family transcriptional regulator</fullName>
    </submittedName>
</protein>
<sequence>MRIGELAQAAGVTTRTLRHYEAEGLLHSERSGNGYRSYPDGAVLRVNNIRELLAIGFTVADVRFFVRFLDQPLPPAFGDQGGCATAMRVARERVDQLRDRISVLTTLHDALTARMP</sequence>
<evidence type="ECO:0000256" key="3">
    <source>
        <dbReference type="ARBA" id="ARBA00023163"/>
    </source>
</evidence>
<dbReference type="Gene3D" id="1.10.1660.10">
    <property type="match status" value="1"/>
</dbReference>
<dbReference type="InterPro" id="IPR047057">
    <property type="entry name" value="MerR_fam"/>
</dbReference>
<gene>
    <name evidence="5" type="ORF">ACFPIJ_38310</name>
</gene>
<keyword evidence="2" id="KW-0238">DNA-binding</keyword>
<name>A0ABV9W5M9_9ACTN</name>
<comment type="caution">
    <text evidence="5">The sequence shown here is derived from an EMBL/GenBank/DDBJ whole genome shotgun (WGS) entry which is preliminary data.</text>
</comment>
<dbReference type="PROSITE" id="PS50937">
    <property type="entry name" value="HTH_MERR_2"/>
    <property type="match status" value="1"/>
</dbReference>
<dbReference type="SUPFAM" id="SSF46955">
    <property type="entry name" value="Putative DNA-binding domain"/>
    <property type="match status" value="1"/>
</dbReference>
<reference evidence="6" key="1">
    <citation type="journal article" date="2019" name="Int. J. Syst. Evol. Microbiol.">
        <title>The Global Catalogue of Microorganisms (GCM) 10K type strain sequencing project: providing services to taxonomists for standard genome sequencing and annotation.</title>
        <authorList>
            <consortium name="The Broad Institute Genomics Platform"/>
            <consortium name="The Broad Institute Genome Sequencing Center for Infectious Disease"/>
            <person name="Wu L."/>
            <person name="Ma J."/>
        </authorList>
    </citation>
    <scope>NUCLEOTIDE SEQUENCE [LARGE SCALE GENOMIC DNA]</scope>
    <source>
        <strain evidence="6">CGMCC 4.7152</strain>
    </source>
</reference>
<dbReference type="Pfam" id="PF13411">
    <property type="entry name" value="MerR_1"/>
    <property type="match status" value="1"/>
</dbReference>
<evidence type="ECO:0000256" key="2">
    <source>
        <dbReference type="ARBA" id="ARBA00023125"/>
    </source>
</evidence>
<keyword evidence="3" id="KW-0804">Transcription</keyword>
<evidence type="ECO:0000313" key="6">
    <source>
        <dbReference type="Proteomes" id="UP001595912"/>
    </source>
</evidence>
<evidence type="ECO:0000259" key="4">
    <source>
        <dbReference type="PROSITE" id="PS50937"/>
    </source>
</evidence>